<protein>
    <submittedName>
        <fullName evidence="2">Pilus assembly protein CpaD</fullName>
    </submittedName>
</protein>
<accession>A0ABQ5TA59</accession>
<dbReference type="Pfam" id="PF09476">
    <property type="entry name" value="Pilus_CpaD"/>
    <property type="match status" value="1"/>
</dbReference>
<gene>
    <name evidence="2" type="primary">cpaD</name>
    <name evidence="2" type="ORF">GCM10017620_20050</name>
</gene>
<dbReference type="InterPro" id="IPR019027">
    <property type="entry name" value="Pilus_biogenesis_CpaD-related"/>
</dbReference>
<proteinExistence type="predicted"/>
<name>A0ABQ5TA59_9CAUL</name>
<sequence length="219" mass="22483">MIRLAALFAVSALVSACASAGSTGAPPLTATSRYVLQVEPGVDRIALAVHDNGLSSTQQAALADLAARFVQARGDIIRVETPTGDDPVAHQVAWNTRDALVARGVPAGRVQVVSYDAPAARAPILAGFETVQAFIPNCAATQVGMRSSFSNQPSASFGCAVTANLAAQIANPRDIVAPAALAASDTGRRGKVFDTYRAGAMTSAPQEPLIDGEISRAVD</sequence>
<dbReference type="Proteomes" id="UP001143509">
    <property type="component" value="Unassembled WGS sequence"/>
</dbReference>
<dbReference type="InterPro" id="IPR013361">
    <property type="entry name" value="Pilus_CpaD"/>
</dbReference>
<organism evidence="2 3">
    <name type="scientific">Brevundimonas intermedia</name>
    <dbReference type="NCBI Taxonomy" id="74315"/>
    <lineage>
        <taxon>Bacteria</taxon>
        <taxon>Pseudomonadati</taxon>
        <taxon>Pseudomonadota</taxon>
        <taxon>Alphaproteobacteria</taxon>
        <taxon>Caulobacterales</taxon>
        <taxon>Caulobacteraceae</taxon>
        <taxon>Brevundimonas</taxon>
    </lineage>
</organism>
<evidence type="ECO:0000313" key="3">
    <source>
        <dbReference type="Proteomes" id="UP001143509"/>
    </source>
</evidence>
<evidence type="ECO:0000256" key="1">
    <source>
        <dbReference type="SAM" id="SignalP"/>
    </source>
</evidence>
<keyword evidence="1" id="KW-0732">Signal</keyword>
<dbReference type="EMBL" id="BSFD01000005">
    <property type="protein sequence ID" value="GLK49032.1"/>
    <property type="molecule type" value="Genomic_DNA"/>
</dbReference>
<reference evidence="2" key="2">
    <citation type="submission" date="2023-01" db="EMBL/GenBank/DDBJ databases">
        <authorList>
            <person name="Sun Q."/>
            <person name="Evtushenko L."/>
        </authorList>
    </citation>
    <scope>NUCLEOTIDE SEQUENCE</scope>
    <source>
        <strain evidence="2">VKM B-1499</strain>
    </source>
</reference>
<keyword evidence="3" id="KW-1185">Reference proteome</keyword>
<evidence type="ECO:0000313" key="2">
    <source>
        <dbReference type="EMBL" id="GLK49032.1"/>
    </source>
</evidence>
<reference evidence="2" key="1">
    <citation type="journal article" date="2014" name="Int. J. Syst. Evol. Microbiol.">
        <title>Complete genome of a new Firmicutes species belonging to the dominant human colonic microbiota ('Ruminococcus bicirculans') reveals two chromosomes and a selective capacity to utilize plant glucans.</title>
        <authorList>
            <consortium name="NISC Comparative Sequencing Program"/>
            <person name="Wegmann U."/>
            <person name="Louis P."/>
            <person name="Goesmann A."/>
            <person name="Henrissat B."/>
            <person name="Duncan S.H."/>
            <person name="Flint H.J."/>
        </authorList>
    </citation>
    <scope>NUCLEOTIDE SEQUENCE</scope>
    <source>
        <strain evidence="2">VKM B-1499</strain>
    </source>
</reference>
<dbReference type="RefSeq" id="WP_271165238.1">
    <property type="nucleotide sequence ID" value="NZ_BSFD01000005.1"/>
</dbReference>
<feature type="signal peptide" evidence="1">
    <location>
        <begin position="1"/>
        <end position="20"/>
    </location>
</feature>
<dbReference type="PROSITE" id="PS51257">
    <property type="entry name" value="PROKAR_LIPOPROTEIN"/>
    <property type="match status" value="1"/>
</dbReference>
<feature type="chain" id="PRO_5046385133" evidence="1">
    <location>
        <begin position="21"/>
        <end position="219"/>
    </location>
</feature>
<comment type="caution">
    <text evidence="2">The sequence shown here is derived from an EMBL/GenBank/DDBJ whole genome shotgun (WGS) entry which is preliminary data.</text>
</comment>
<dbReference type="NCBIfam" id="TIGR02522">
    <property type="entry name" value="pilus_cpaD"/>
    <property type="match status" value="1"/>
</dbReference>